<dbReference type="Gene3D" id="1.10.565.10">
    <property type="entry name" value="Retinoid X Receptor"/>
    <property type="match status" value="1"/>
</dbReference>
<protein>
    <recommendedName>
        <fullName evidence="4">NR LBD domain-containing protein</fullName>
    </recommendedName>
</protein>
<evidence type="ECO:0000256" key="2">
    <source>
        <dbReference type="ARBA" id="ARBA00023163"/>
    </source>
</evidence>
<dbReference type="Proteomes" id="UP000093561">
    <property type="component" value="Unassembled WGS sequence"/>
</dbReference>
<dbReference type="PROSITE" id="PS51843">
    <property type="entry name" value="NR_LBD"/>
    <property type="match status" value="1"/>
</dbReference>
<reference evidence="5" key="1">
    <citation type="submission" date="2015-03" db="EMBL/GenBank/DDBJ databases">
        <title>Wuchereria bancrofti Genome Sequencing Papua New Guinea Strain.</title>
        <authorList>
            <person name="Small S.T."/>
            <person name="Serre D."/>
            <person name="Zimmerman P.A."/>
        </authorList>
    </citation>
    <scope>NUCLEOTIDE SEQUENCE [LARGE SCALE GENOMIC DNA]</scope>
    <source>
        <strain evidence="5">pt0022</strain>
    </source>
</reference>
<accession>A0AAF5PK42</accession>
<dbReference type="PANTHER" id="PTHR24083">
    <property type="entry name" value="NUCLEAR HORMONE RECEPTOR"/>
    <property type="match status" value="1"/>
</dbReference>
<organism evidence="5 6">
    <name type="scientific">Wuchereria bancrofti</name>
    <dbReference type="NCBI Taxonomy" id="6293"/>
    <lineage>
        <taxon>Eukaryota</taxon>
        <taxon>Metazoa</taxon>
        <taxon>Ecdysozoa</taxon>
        <taxon>Nematoda</taxon>
        <taxon>Chromadorea</taxon>
        <taxon>Rhabditida</taxon>
        <taxon>Spirurina</taxon>
        <taxon>Spiruromorpha</taxon>
        <taxon>Filarioidea</taxon>
        <taxon>Onchocercidae</taxon>
        <taxon>Wuchereria</taxon>
    </lineage>
</organism>
<dbReference type="InterPro" id="IPR000536">
    <property type="entry name" value="Nucl_hrmn_rcpt_lig-bd"/>
</dbReference>
<reference evidence="6" key="3">
    <citation type="submission" date="2024-02" db="UniProtKB">
        <authorList>
            <consortium name="WormBaseParasite"/>
        </authorList>
    </citation>
    <scope>IDENTIFICATION</scope>
    <source>
        <strain evidence="6">pt0022</strain>
    </source>
</reference>
<name>A0AAF5PK42_WUCBA</name>
<evidence type="ECO:0000313" key="5">
    <source>
        <dbReference type="Proteomes" id="UP000093561"/>
    </source>
</evidence>
<dbReference type="InterPro" id="IPR035500">
    <property type="entry name" value="NHR-like_dom_sf"/>
</dbReference>
<evidence type="ECO:0000313" key="6">
    <source>
        <dbReference type="WBParaSite" id="mrna-Wban_01850"/>
    </source>
</evidence>
<feature type="domain" description="NR LBD" evidence="4">
    <location>
        <begin position="1"/>
        <end position="78"/>
    </location>
</feature>
<dbReference type="WBParaSite" id="mrna-Wban_01850">
    <property type="protein sequence ID" value="mrna-Wban_01850"/>
    <property type="gene ID" value="Wban_01850"/>
</dbReference>
<dbReference type="InterPro" id="IPR050274">
    <property type="entry name" value="Nuclear_hormone_rcpt_NR2"/>
</dbReference>
<sequence length="78" mass="9062">MLKTRGLKNLVQIEDLQDQAQQTLFKHTMNSSPARFGRLLLLLPLLRTISAEKIEQMFFMATFGNTSIDQIICKMYNR</sequence>
<reference evidence="5" key="2">
    <citation type="journal article" date="2016" name="Mol. Ecol.">
        <title>Population genomics of the filarial nematode parasite Wuchereria bancrofti from mosquitoes.</title>
        <authorList>
            <person name="Small S.T."/>
            <person name="Reimer L.J."/>
            <person name="Tisch D.J."/>
            <person name="King C.L."/>
            <person name="Christensen B.M."/>
            <person name="Siba P.M."/>
            <person name="Kazura J.W."/>
            <person name="Serre D."/>
            <person name="Zimmerman P.A."/>
        </authorList>
    </citation>
    <scope>NUCLEOTIDE SEQUENCE</scope>
    <source>
        <strain evidence="5">pt0022</strain>
    </source>
</reference>
<dbReference type="SUPFAM" id="SSF48508">
    <property type="entry name" value="Nuclear receptor ligand-binding domain"/>
    <property type="match status" value="1"/>
</dbReference>
<evidence type="ECO:0000259" key="4">
    <source>
        <dbReference type="PROSITE" id="PS51843"/>
    </source>
</evidence>
<dbReference type="Pfam" id="PF00104">
    <property type="entry name" value="Hormone_recep"/>
    <property type="match status" value="1"/>
</dbReference>
<evidence type="ECO:0000256" key="3">
    <source>
        <dbReference type="ARBA" id="ARBA00023170"/>
    </source>
</evidence>
<dbReference type="AlphaFoldDB" id="A0AAF5PK42"/>
<keyword evidence="1" id="KW-0805">Transcription regulation</keyword>
<evidence type="ECO:0000256" key="1">
    <source>
        <dbReference type="ARBA" id="ARBA00023015"/>
    </source>
</evidence>
<keyword evidence="2" id="KW-0804">Transcription</keyword>
<keyword evidence="3" id="KW-0675">Receptor</keyword>
<proteinExistence type="predicted"/>